<proteinExistence type="predicted"/>
<dbReference type="Proteomes" id="UP000265515">
    <property type="component" value="Unassembled WGS sequence"/>
</dbReference>
<dbReference type="EMBL" id="BFEA01000432">
    <property type="protein sequence ID" value="GBG83224.1"/>
    <property type="molecule type" value="Genomic_DNA"/>
</dbReference>
<keyword evidence="3" id="KW-1185">Reference proteome</keyword>
<gene>
    <name evidence="2" type="ORF">CBR_g36838</name>
</gene>
<dbReference type="PANTHER" id="PTHR36060:SF1">
    <property type="entry name" value="OS02G0272400 PROTEIN"/>
    <property type="match status" value="1"/>
</dbReference>
<evidence type="ECO:0000313" key="3">
    <source>
        <dbReference type="Proteomes" id="UP000265515"/>
    </source>
</evidence>
<dbReference type="Gramene" id="GBG83224">
    <property type="protein sequence ID" value="GBG83224"/>
    <property type="gene ID" value="CBR_g36838"/>
</dbReference>
<accession>A0A388LLP7</accession>
<evidence type="ECO:0000313" key="2">
    <source>
        <dbReference type="EMBL" id="GBG83224.1"/>
    </source>
</evidence>
<dbReference type="AlphaFoldDB" id="A0A388LLP7"/>
<reference evidence="2 3" key="1">
    <citation type="journal article" date="2018" name="Cell">
        <title>The Chara Genome: Secondary Complexity and Implications for Plant Terrestrialization.</title>
        <authorList>
            <person name="Nishiyama T."/>
            <person name="Sakayama H."/>
            <person name="Vries J.D."/>
            <person name="Buschmann H."/>
            <person name="Saint-Marcoux D."/>
            <person name="Ullrich K.K."/>
            <person name="Haas F.B."/>
            <person name="Vanderstraeten L."/>
            <person name="Becker D."/>
            <person name="Lang D."/>
            <person name="Vosolsobe S."/>
            <person name="Rombauts S."/>
            <person name="Wilhelmsson P.K.I."/>
            <person name="Janitza P."/>
            <person name="Kern R."/>
            <person name="Heyl A."/>
            <person name="Rumpler F."/>
            <person name="Villalobos L.I.A.C."/>
            <person name="Clay J.M."/>
            <person name="Skokan R."/>
            <person name="Toyoda A."/>
            <person name="Suzuki Y."/>
            <person name="Kagoshima H."/>
            <person name="Schijlen E."/>
            <person name="Tajeshwar N."/>
            <person name="Catarino B."/>
            <person name="Hetherington A.J."/>
            <person name="Saltykova A."/>
            <person name="Bonnot C."/>
            <person name="Breuninger H."/>
            <person name="Symeonidi A."/>
            <person name="Radhakrishnan G.V."/>
            <person name="Van Nieuwerburgh F."/>
            <person name="Deforce D."/>
            <person name="Chang C."/>
            <person name="Karol K.G."/>
            <person name="Hedrich R."/>
            <person name="Ulvskov P."/>
            <person name="Glockner G."/>
            <person name="Delwiche C.F."/>
            <person name="Petrasek J."/>
            <person name="Van de Peer Y."/>
            <person name="Friml J."/>
            <person name="Beilby M."/>
            <person name="Dolan L."/>
            <person name="Kohara Y."/>
            <person name="Sugano S."/>
            <person name="Fujiyama A."/>
            <person name="Delaux P.-M."/>
            <person name="Quint M."/>
            <person name="TheiBen G."/>
            <person name="Hagemann M."/>
            <person name="Harholt J."/>
            <person name="Dunand C."/>
            <person name="Zachgo S."/>
            <person name="Langdale J."/>
            <person name="Maumus F."/>
            <person name="Straeten D.V.D."/>
            <person name="Gould S.B."/>
            <person name="Rensing S.A."/>
        </authorList>
    </citation>
    <scope>NUCLEOTIDE SEQUENCE [LARGE SCALE GENOMIC DNA]</scope>
    <source>
        <strain evidence="2 3">S276</strain>
    </source>
</reference>
<evidence type="ECO:0008006" key="4">
    <source>
        <dbReference type="Google" id="ProtNLM"/>
    </source>
</evidence>
<comment type="caution">
    <text evidence="2">The sequence shown here is derived from an EMBL/GenBank/DDBJ whole genome shotgun (WGS) entry which is preliminary data.</text>
</comment>
<dbReference type="PANTHER" id="PTHR36060">
    <property type="entry name" value="OS02G0272400 PROTEIN"/>
    <property type="match status" value="1"/>
</dbReference>
<name>A0A388LLP7_CHABU</name>
<feature type="transmembrane region" description="Helical" evidence="1">
    <location>
        <begin position="183"/>
        <end position="202"/>
    </location>
</feature>
<feature type="transmembrane region" description="Helical" evidence="1">
    <location>
        <begin position="153"/>
        <end position="177"/>
    </location>
</feature>
<keyword evidence="1" id="KW-1133">Transmembrane helix</keyword>
<keyword evidence="1" id="KW-0812">Transmembrane</keyword>
<organism evidence="2 3">
    <name type="scientific">Chara braunii</name>
    <name type="common">Braun's stonewort</name>
    <dbReference type="NCBI Taxonomy" id="69332"/>
    <lineage>
        <taxon>Eukaryota</taxon>
        <taxon>Viridiplantae</taxon>
        <taxon>Streptophyta</taxon>
        <taxon>Charophyceae</taxon>
        <taxon>Charales</taxon>
        <taxon>Characeae</taxon>
        <taxon>Chara</taxon>
    </lineage>
</organism>
<keyword evidence="1" id="KW-0472">Membrane</keyword>
<feature type="transmembrane region" description="Helical" evidence="1">
    <location>
        <begin position="99"/>
        <end position="125"/>
    </location>
</feature>
<evidence type="ECO:0000256" key="1">
    <source>
        <dbReference type="SAM" id="Phobius"/>
    </source>
</evidence>
<feature type="transmembrane region" description="Helical" evidence="1">
    <location>
        <begin position="54"/>
        <end position="79"/>
    </location>
</feature>
<protein>
    <recommendedName>
        <fullName evidence="4">Transmembrane protein</fullName>
    </recommendedName>
</protein>
<sequence>MEGPIGHETAGQKLLRLSDYEAIHDDGDNVEEEEEEEEDLEIHPPQQRSTLRRFLLSFAVALAAICFCATVWCFVMLVVGADVAATEQGDAPDAFAESLVMMILTPLMTFVWLYLSTGLMVLWAYPERSKAIKVVENNCCASQKGATRCLARLNIFLAIPLCFVIMLGGAFCFIGPATCVMGYIMLIGTTFLVIGNGIALFLQSNLPLGGEGGLELNAMNQIETSMFTDELPVAVPAASKPIPKGPASATAEVLPPP</sequence>